<evidence type="ECO:0000313" key="2">
    <source>
        <dbReference type="EMBL" id="KYG66522.1"/>
    </source>
</evidence>
<proteinExistence type="predicted"/>
<dbReference type="EMBL" id="LUKE01000001">
    <property type="protein sequence ID" value="KYG66522.1"/>
    <property type="molecule type" value="Genomic_DNA"/>
</dbReference>
<dbReference type="RefSeq" id="WP_061834086.1">
    <property type="nucleotide sequence ID" value="NZ_LUKE01000001.1"/>
</dbReference>
<sequence>MNHLVKLKFVFLMVIFLASGAAFAQKSKITQDSLRRQALQASAKEWFERNYLPRVANVLNPIESYSVSVTEQANVLPPDLGGPLNYVQVIVEGRISGWNYSRYHSHGSFSRFPEYGWAQCILKQKLWAHINAEGRPTKLMKNQAASSLVACGSSGFFPPEYHGIQRPRF</sequence>
<keyword evidence="1" id="KW-0732">Signal</keyword>
<evidence type="ECO:0000256" key="1">
    <source>
        <dbReference type="SAM" id="SignalP"/>
    </source>
</evidence>
<dbReference type="AlphaFoldDB" id="A0A150WPW1"/>
<reference evidence="2 3" key="1">
    <citation type="submission" date="2016-03" db="EMBL/GenBank/DDBJ databases">
        <authorList>
            <person name="Ploux O."/>
        </authorList>
    </citation>
    <scope>NUCLEOTIDE SEQUENCE [LARGE SCALE GENOMIC DNA]</scope>
    <source>
        <strain evidence="2 3">R0</strain>
    </source>
</reference>
<dbReference type="Proteomes" id="UP000075320">
    <property type="component" value="Unassembled WGS sequence"/>
</dbReference>
<comment type="caution">
    <text evidence="2">The sequence shown here is derived from an EMBL/GenBank/DDBJ whole genome shotgun (WGS) entry which is preliminary data.</text>
</comment>
<keyword evidence="3" id="KW-1185">Reference proteome</keyword>
<feature type="signal peptide" evidence="1">
    <location>
        <begin position="1"/>
        <end position="24"/>
    </location>
</feature>
<evidence type="ECO:0000313" key="3">
    <source>
        <dbReference type="Proteomes" id="UP000075320"/>
    </source>
</evidence>
<protein>
    <submittedName>
        <fullName evidence="2">Uncharacterized protein</fullName>
    </submittedName>
</protein>
<name>A0A150WPW1_BDEBC</name>
<organism evidence="2 3">
    <name type="scientific">Bdellovibrio bacteriovorus</name>
    <dbReference type="NCBI Taxonomy" id="959"/>
    <lineage>
        <taxon>Bacteria</taxon>
        <taxon>Pseudomonadati</taxon>
        <taxon>Bdellovibrionota</taxon>
        <taxon>Bdellovibrionia</taxon>
        <taxon>Bdellovibrionales</taxon>
        <taxon>Pseudobdellovibrionaceae</taxon>
        <taxon>Bdellovibrio</taxon>
    </lineage>
</organism>
<feature type="chain" id="PRO_5007573124" evidence="1">
    <location>
        <begin position="25"/>
        <end position="169"/>
    </location>
</feature>
<gene>
    <name evidence="2" type="ORF">AZI86_05605</name>
</gene>
<accession>A0A150WPW1</accession>